<feature type="domain" description="DUF294" evidence="2">
    <location>
        <begin position="180"/>
        <end position="308"/>
    </location>
</feature>
<dbReference type="EMBL" id="FOOG01000009">
    <property type="protein sequence ID" value="SFF79903.1"/>
    <property type="molecule type" value="Genomic_DNA"/>
</dbReference>
<proteinExistence type="predicted"/>
<sequence length="322" mass="37476">MFETYEEIRQWREETMASVVDDHRQLNAFHDQLMYQTLRIAKETIESEQGPPPAPFAFFLMGSAGRSEQSVWSDQDHGIIFEGSSPCQEYFLNLGAEISHGLAIAGYEKCEGNVMASNPLWCRSIESYKKQIHDWLNEASWQSLRNFSILFDSRVLDGNDDFLLKVKRESFAVLEDHTHLYSRLVDNFEFIKKGVGVFGQLLPEQRQGMKGEIHLKETAYFPYVNALRILALKKGVSAAPTLDRFEILSYSYPFIEAYENDFRELLKFRLRYKKQAESYEKIHLLPLDQLSKQDKQQLKYLIRRGQQLFAKSKSVLKEESSL</sequence>
<accession>A0A1I2LLB0</accession>
<evidence type="ECO:0000259" key="1">
    <source>
        <dbReference type="Pfam" id="PF03445"/>
    </source>
</evidence>
<gene>
    <name evidence="3" type="ORF">SAMN05216353_10982</name>
</gene>
<keyword evidence="4" id="KW-1185">Reference proteome</keyword>
<evidence type="ECO:0000259" key="2">
    <source>
        <dbReference type="Pfam" id="PF10335"/>
    </source>
</evidence>
<dbReference type="InterPro" id="IPR005105">
    <property type="entry name" value="GlnD_Uridyltrans_N"/>
</dbReference>
<dbReference type="OrthoDB" id="9810963at2"/>
<dbReference type="CDD" id="cd05401">
    <property type="entry name" value="NT_GlnE_GlnD_like"/>
    <property type="match status" value="1"/>
</dbReference>
<dbReference type="Pfam" id="PF03445">
    <property type="entry name" value="DUF294"/>
    <property type="match status" value="1"/>
</dbReference>
<dbReference type="GO" id="GO:0008773">
    <property type="term" value="F:[protein-PII] uridylyltransferase activity"/>
    <property type="evidence" value="ECO:0007669"/>
    <property type="project" value="InterPro"/>
</dbReference>
<organism evidence="3 4">
    <name type="scientific">Halobacillus alkaliphilus</name>
    <dbReference type="NCBI Taxonomy" id="396056"/>
    <lineage>
        <taxon>Bacteria</taxon>
        <taxon>Bacillati</taxon>
        <taxon>Bacillota</taxon>
        <taxon>Bacilli</taxon>
        <taxon>Bacillales</taxon>
        <taxon>Bacillaceae</taxon>
        <taxon>Halobacillus</taxon>
    </lineage>
</organism>
<name>A0A1I2LLB0_9BACI</name>
<protein>
    <submittedName>
        <fullName evidence="3">CBS domain-containing protein</fullName>
    </submittedName>
</protein>
<reference evidence="4" key="1">
    <citation type="submission" date="2016-10" db="EMBL/GenBank/DDBJ databases">
        <authorList>
            <person name="Varghese N."/>
            <person name="Submissions S."/>
        </authorList>
    </citation>
    <scope>NUCLEOTIDE SEQUENCE [LARGE SCALE GENOMIC DNA]</scope>
    <source>
        <strain evidence="4">FP5</strain>
    </source>
</reference>
<dbReference type="InterPro" id="IPR018821">
    <property type="entry name" value="DUF294_put_nucleoTrafse_sb-bd"/>
</dbReference>
<dbReference type="RefSeq" id="WP_089751442.1">
    <property type="nucleotide sequence ID" value="NZ_FOOG01000009.1"/>
</dbReference>
<dbReference type="Proteomes" id="UP000198897">
    <property type="component" value="Unassembled WGS sequence"/>
</dbReference>
<dbReference type="AlphaFoldDB" id="A0A1I2LLB0"/>
<evidence type="ECO:0000313" key="4">
    <source>
        <dbReference type="Proteomes" id="UP000198897"/>
    </source>
</evidence>
<feature type="domain" description="Protein-PII uridylyltransferase N-terminal" evidence="1">
    <location>
        <begin position="20"/>
        <end position="139"/>
    </location>
</feature>
<dbReference type="Pfam" id="PF10335">
    <property type="entry name" value="DUF294_C"/>
    <property type="match status" value="1"/>
</dbReference>
<evidence type="ECO:0000313" key="3">
    <source>
        <dbReference type="EMBL" id="SFF79903.1"/>
    </source>
</evidence>